<evidence type="ECO:0000256" key="1">
    <source>
        <dbReference type="SAM" id="SignalP"/>
    </source>
</evidence>
<sequence>MRLRLAAASALLVLVASCGSGGSAVEPEPDPKLYEQINSLTQPGRERSLKEMQPGPWDTVHVFEEYTSKEQIERTIGTGIGIDDYTGPGQLFFFMSAGKVFRAVELDASRVPGGTYSSGVVLRGGPIPGGVRLEVVDPK</sequence>
<evidence type="ECO:0000313" key="3">
    <source>
        <dbReference type="Proteomes" id="UP001500729"/>
    </source>
</evidence>
<dbReference type="Proteomes" id="UP001500729">
    <property type="component" value="Unassembled WGS sequence"/>
</dbReference>
<comment type="caution">
    <text evidence="2">The sequence shown here is derived from an EMBL/GenBank/DDBJ whole genome shotgun (WGS) entry which is preliminary data.</text>
</comment>
<keyword evidence="3" id="KW-1185">Reference proteome</keyword>
<name>A0ABN1BVT6_SACER</name>
<evidence type="ECO:0008006" key="4">
    <source>
        <dbReference type="Google" id="ProtNLM"/>
    </source>
</evidence>
<dbReference type="EMBL" id="BAAAGS010000001">
    <property type="protein sequence ID" value="GAA0506382.1"/>
    <property type="molecule type" value="Genomic_DNA"/>
</dbReference>
<proteinExistence type="predicted"/>
<feature type="chain" id="PRO_5046648122" description="Lipoprotein" evidence="1">
    <location>
        <begin position="25"/>
        <end position="139"/>
    </location>
</feature>
<protein>
    <recommendedName>
        <fullName evidence="4">Lipoprotein</fullName>
    </recommendedName>
</protein>
<organism evidence="2 3">
    <name type="scientific">Saccharopolyspora erythraea</name>
    <name type="common">Streptomyces erythraeus</name>
    <dbReference type="NCBI Taxonomy" id="1836"/>
    <lineage>
        <taxon>Bacteria</taxon>
        <taxon>Bacillati</taxon>
        <taxon>Actinomycetota</taxon>
        <taxon>Actinomycetes</taxon>
        <taxon>Pseudonocardiales</taxon>
        <taxon>Pseudonocardiaceae</taxon>
        <taxon>Saccharopolyspora</taxon>
    </lineage>
</organism>
<reference evidence="2 3" key="1">
    <citation type="journal article" date="2019" name="Int. J. Syst. Evol. Microbiol.">
        <title>The Global Catalogue of Microorganisms (GCM) 10K type strain sequencing project: providing services to taxonomists for standard genome sequencing and annotation.</title>
        <authorList>
            <consortium name="The Broad Institute Genomics Platform"/>
            <consortium name="The Broad Institute Genome Sequencing Center for Infectious Disease"/>
            <person name="Wu L."/>
            <person name="Ma J."/>
        </authorList>
    </citation>
    <scope>NUCLEOTIDE SEQUENCE [LARGE SCALE GENOMIC DNA]</scope>
    <source>
        <strain evidence="2 3">JCM 10303</strain>
    </source>
</reference>
<keyword evidence="1" id="KW-0732">Signal</keyword>
<gene>
    <name evidence="2" type="ORF">GCM10009533_01380</name>
</gene>
<accession>A0ABN1BVT6</accession>
<evidence type="ECO:0000313" key="2">
    <source>
        <dbReference type="EMBL" id="GAA0506382.1"/>
    </source>
</evidence>
<feature type="signal peptide" evidence="1">
    <location>
        <begin position="1"/>
        <end position="24"/>
    </location>
</feature>
<dbReference type="PROSITE" id="PS51257">
    <property type="entry name" value="PROKAR_LIPOPROTEIN"/>
    <property type="match status" value="1"/>
</dbReference>